<feature type="domain" description="Glycosyltransferase 2-like" evidence="2">
    <location>
        <begin position="8"/>
        <end position="137"/>
    </location>
</feature>
<evidence type="ECO:0000259" key="2">
    <source>
        <dbReference type="Pfam" id="PF00535"/>
    </source>
</evidence>
<evidence type="ECO:0000313" key="4">
    <source>
        <dbReference type="Proteomes" id="UP000231586"/>
    </source>
</evidence>
<dbReference type="RefSeq" id="WP_100348699.1">
    <property type="nucleotide sequence ID" value="NZ_PGTZ01000006.1"/>
</dbReference>
<keyword evidence="1" id="KW-0472">Membrane</keyword>
<dbReference type="SUPFAM" id="SSF53448">
    <property type="entry name" value="Nucleotide-diphospho-sugar transferases"/>
    <property type="match status" value="1"/>
</dbReference>
<protein>
    <submittedName>
        <fullName evidence="3">Glycosyl transferase family 2</fullName>
    </submittedName>
</protein>
<dbReference type="InterPro" id="IPR001173">
    <property type="entry name" value="Glyco_trans_2-like"/>
</dbReference>
<dbReference type="InterPro" id="IPR029044">
    <property type="entry name" value="Nucleotide-diphossugar_trans"/>
</dbReference>
<keyword evidence="1" id="KW-1133">Transmembrane helix</keyword>
<dbReference type="GO" id="GO:0016740">
    <property type="term" value="F:transferase activity"/>
    <property type="evidence" value="ECO:0007669"/>
    <property type="project" value="UniProtKB-KW"/>
</dbReference>
<dbReference type="Gene3D" id="3.90.550.10">
    <property type="entry name" value="Spore Coat Polysaccharide Biosynthesis Protein SpsA, Chain A"/>
    <property type="match status" value="1"/>
</dbReference>
<reference evidence="3 4" key="1">
    <citation type="submission" date="2017-11" db="EMBL/GenBank/DDBJ databases">
        <title>Genomic Encyclopedia of Archaeal and Bacterial Type Strains, Phase II (KMG-II): From Individual Species to Whole Genera.</title>
        <authorList>
            <person name="Goeker M."/>
        </authorList>
    </citation>
    <scope>NUCLEOTIDE SEQUENCE [LARGE SCALE GENOMIC DNA]</scope>
    <source>
        <strain evidence="3 4">DSM 22413</strain>
    </source>
</reference>
<dbReference type="EMBL" id="PGTZ01000006">
    <property type="protein sequence ID" value="PJI94726.1"/>
    <property type="molecule type" value="Genomic_DNA"/>
</dbReference>
<dbReference type="CDD" id="cd00761">
    <property type="entry name" value="Glyco_tranf_GTA_type"/>
    <property type="match status" value="1"/>
</dbReference>
<dbReference type="OrthoDB" id="3180470at2"/>
<comment type="caution">
    <text evidence="3">The sequence shown here is derived from an EMBL/GenBank/DDBJ whole genome shotgun (WGS) entry which is preliminary data.</text>
</comment>
<keyword evidence="1" id="KW-0812">Transmembrane</keyword>
<gene>
    <name evidence="3" type="ORF">CLV34_0572</name>
</gene>
<proteinExistence type="predicted"/>
<feature type="transmembrane region" description="Helical" evidence="1">
    <location>
        <begin position="267"/>
        <end position="292"/>
    </location>
</feature>
<dbReference type="Pfam" id="PF00535">
    <property type="entry name" value="Glycos_transf_2"/>
    <property type="match status" value="1"/>
</dbReference>
<sequence>MSPAQVVVAVLTFGRDDGLRGILDALACQDVPPETTVVVLTVDNNPAPSARPVVEVARIAHADDGLTFDYAHQPRPGIPVARNTALDRAAARGADALVFIDDDTRPEAHWLVNLVQAWRDSGAQLVAGSSRRTVHTTHDPWVDASHHFDDTFVPVLARVRRSVTRAAWTLPSAPTENLLLDLAFLRRSGHRFDERIGLGGGSDLLLTSQVTRSGGRLAEARDAVVVGTVPAERYTRTWVLHRARQRGNGLQRVAWLRSRGTAERARVTARGAAIGLGALALGGIAAVGGRVVGSLPLRAQGEFAFWYGVARLAACIGVVYLAYGRTERRWGIDASPDGMP</sequence>
<name>A0A2M8WV21_9MICO</name>
<keyword evidence="3" id="KW-0808">Transferase</keyword>
<dbReference type="Proteomes" id="UP000231586">
    <property type="component" value="Unassembled WGS sequence"/>
</dbReference>
<accession>A0A2M8WV21</accession>
<feature type="transmembrane region" description="Helical" evidence="1">
    <location>
        <begin position="304"/>
        <end position="323"/>
    </location>
</feature>
<evidence type="ECO:0000256" key="1">
    <source>
        <dbReference type="SAM" id="Phobius"/>
    </source>
</evidence>
<evidence type="ECO:0000313" key="3">
    <source>
        <dbReference type="EMBL" id="PJI94726.1"/>
    </source>
</evidence>
<keyword evidence="4" id="KW-1185">Reference proteome</keyword>
<dbReference type="AlphaFoldDB" id="A0A2M8WV21"/>
<organism evidence="3 4">
    <name type="scientific">Luteimicrobium subarcticum</name>
    <dbReference type="NCBI Taxonomy" id="620910"/>
    <lineage>
        <taxon>Bacteria</taxon>
        <taxon>Bacillati</taxon>
        <taxon>Actinomycetota</taxon>
        <taxon>Actinomycetes</taxon>
        <taxon>Micrococcales</taxon>
        <taxon>Luteimicrobium</taxon>
    </lineage>
</organism>